<accession>A0ABX0IPJ7</accession>
<dbReference type="InterPro" id="IPR015500">
    <property type="entry name" value="Peptidase_S8_subtilisin-rel"/>
</dbReference>
<evidence type="ECO:0000256" key="4">
    <source>
        <dbReference type="PROSITE-ProRule" id="PRU01240"/>
    </source>
</evidence>
<dbReference type="PANTHER" id="PTHR42884">
    <property type="entry name" value="PROPROTEIN CONVERTASE SUBTILISIN/KEXIN-RELATED"/>
    <property type="match status" value="1"/>
</dbReference>
<dbReference type="PANTHER" id="PTHR42884:SF14">
    <property type="entry name" value="NEUROENDOCRINE CONVERTASE 1"/>
    <property type="match status" value="1"/>
</dbReference>
<comment type="caution">
    <text evidence="8">The sequence shown here is derived from an EMBL/GenBank/DDBJ whole genome shotgun (WGS) entry which is preliminary data.</text>
</comment>
<dbReference type="Pfam" id="PF22148">
    <property type="entry name" value="Fervidolysin_NPro-like"/>
    <property type="match status" value="1"/>
</dbReference>
<gene>
    <name evidence="8" type="ORF">FIA58_004100</name>
</gene>
<feature type="domain" description="Peptidase S8/S53" evidence="6">
    <location>
        <begin position="222"/>
        <end position="500"/>
    </location>
</feature>
<dbReference type="Proteomes" id="UP000817854">
    <property type="component" value="Unassembled WGS sequence"/>
</dbReference>
<keyword evidence="3 4" id="KW-0720">Serine protease</keyword>
<protein>
    <submittedName>
        <fullName evidence="8">S8 family serine peptidase</fullName>
    </submittedName>
</protein>
<dbReference type="Pfam" id="PF00082">
    <property type="entry name" value="Peptidase_S8"/>
    <property type="match status" value="1"/>
</dbReference>
<evidence type="ECO:0000313" key="9">
    <source>
        <dbReference type="Proteomes" id="UP000817854"/>
    </source>
</evidence>
<evidence type="ECO:0000259" key="7">
    <source>
        <dbReference type="Pfam" id="PF22148"/>
    </source>
</evidence>
<keyword evidence="2 4" id="KW-0378">Hydrolase</keyword>
<dbReference type="RefSeq" id="WP_140960339.1">
    <property type="nucleotide sequence ID" value="NZ_VEVQ02000002.1"/>
</dbReference>
<dbReference type="PROSITE" id="PS00138">
    <property type="entry name" value="SUBTILASE_SER"/>
    <property type="match status" value="1"/>
</dbReference>
<evidence type="ECO:0000256" key="1">
    <source>
        <dbReference type="ARBA" id="ARBA00022670"/>
    </source>
</evidence>
<dbReference type="SUPFAM" id="SSF52743">
    <property type="entry name" value="Subtilisin-like"/>
    <property type="match status" value="1"/>
</dbReference>
<feature type="active site" description="Charge relay system" evidence="4">
    <location>
        <position position="265"/>
    </location>
</feature>
<evidence type="ECO:0000313" key="8">
    <source>
        <dbReference type="EMBL" id="NHN24852.1"/>
    </source>
</evidence>
<dbReference type="InterPro" id="IPR000209">
    <property type="entry name" value="Peptidase_S8/S53_dom"/>
</dbReference>
<proteinExistence type="inferred from homology"/>
<reference evidence="8" key="2">
    <citation type="submission" date="2020-02" db="EMBL/GenBank/DDBJ databases">
        <title>Flavobacterium profundi sp. nov., isolated from a deep-sea seamount.</title>
        <authorList>
            <person name="Zhang D.-C."/>
        </authorList>
    </citation>
    <scope>NUCLEOTIDE SEQUENCE</scope>
    <source>
        <strain evidence="8">EC11</strain>
    </source>
</reference>
<dbReference type="InterPro" id="IPR023827">
    <property type="entry name" value="Peptidase_S8_Asp-AS"/>
</dbReference>
<dbReference type="PROSITE" id="PS51892">
    <property type="entry name" value="SUBTILASE"/>
    <property type="match status" value="1"/>
</dbReference>
<organism evidence="8 9">
    <name type="scientific">Flavobacterium jejuense</name>
    <dbReference type="NCBI Taxonomy" id="1544455"/>
    <lineage>
        <taxon>Bacteria</taxon>
        <taxon>Pseudomonadati</taxon>
        <taxon>Bacteroidota</taxon>
        <taxon>Flavobacteriia</taxon>
        <taxon>Flavobacteriales</taxon>
        <taxon>Flavobacteriaceae</taxon>
        <taxon>Flavobacterium</taxon>
    </lineage>
</organism>
<evidence type="ECO:0000256" key="5">
    <source>
        <dbReference type="RuleBase" id="RU003355"/>
    </source>
</evidence>
<dbReference type="Gene3D" id="3.40.50.200">
    <property type="entry name" value="Peptidase S8/S53 domain"/>
    <property type="match status" value="1"/>
</dbReference>
<evidence type="ECO:0000259" key="6">
    <source>
        <dbReference type="Pfam" id="PF00082"/>
    </source>
</evidence>
<feature type="active site" description="Charge relay system" evidence="4">
    <location>
        <position position="231"/>
    </location>
</feature>
<dbReference type="PROSITE" id="PS00136">
    <property type="entry name" value="SUBTILASE_ASP"/>
    <property type="match status" value="1"/>
</dbReference>
<feature type="active site" description="Charge relay system" evidence="4">
    <location>
        <position position="441"/>
    </location>
</feature>
<dbReference type="InterPro" id="IPR036852">
    <property type="entry name" value="Peptidase_S8/S53_dom_sf"/>
</dbReference>
<keyword evidence="9" id="KW-1185">Reference proteome</keyword>
<keyword evidence="1 4" id="KW-0645">Protease</keyword>
<dbReference type="CDD" id="cd07498">
    <property type="entry name" value="Peptidases_S8_15"/>
    <property type="match status" value="1"/>
</dbReference>
<dbReference type="PRINTS" id="PR00723">
    <property type="entry name" value="SUBTILISIN"/>
</dbReference>
<dbReference type="InterPro" id="IPR034054">
    <property type="entry name" value="Pep_S8_PrcA"/>
</dbReference>
<feature type="domain" description="Fervidolysin-like N-terminal prodomain" evidence="7">
    <location>
        <begin position="107"/>
        <end position="177"/>
    </location>
</feature>
<dbReference type="InterPro" id="IPR054399">
    <property type="entry name" value="Fervidolysin-like_N_prodom"/>
</dbReference>
<name>A0ABX0IPJ7_9FLAO</name>
<dbReference type="InterPro" id="IPR023828">
    <property type="entry name" value="Peptidase_S8_Ser-AS"/>
</dbReference>
<reference evidence="8" key="1">
    <citation type="submission" date="2019-05" db="EMBL/GenBank/DDBJ databases">
        <authorList>
            <person name="Lianzixin W."/>
        </authorList>
    </citation>
    <scope>NUCLEOTIDE SEQUENCE</scope>
    <source>
        <strain evidence="8">EC11</strain>
    </source>
</reference>
<evidence type="ECO:0000256" key="2">
    <source>
        <dbReference type="ARBA" id="ARBA00022801"/>
    </source>
</evidence>
<comment type="similarity">
    <text evidence="4 5">Belongs to the peptidase S8 family.</text>
</comment>
<evidence type="ECO:0000256" key="3">
    <source>
        <dbReference type="ARBA" id="ARBA00022825"/>
    </source>
</evidence>
<dbReference type="PROSITE" id="PS00137">
    <property type="entry name" value="SUBTILASE_HIS"/>
    <property type="match status" value="1"/>
</dbReference>
<sequence length="704" mass="75689">MKQKILIINFLILTFFMQGQEKMTYKLHDKVIEFIISQEEIYVEFAKNNKSSIQRISDVGFEELSNNSAILKTSNLQGTYQNRKQTLQDKSLTKFKRIEPVLIYSDGTRQIAKGELNIKLKSDSSINDLLKGKSFTVKVNEFVKDLYLVKLDLETSELVKLVNQLQKNKHVEFIEPNFIRMIQPNTNDPNFASQWAIKNQGYLGGTVDADMDVDEAWSYTTGTGIKIAIIDTGVDLNHPDLQSNLLSGYDATGGGSNGNQTGNAHGTACAGIVSGVANNSIGIAGIAYNAKIIPVKVFPTVGSPTDAMIANGINWAWQNGADVLSNSYGGGSYSSTIANAINSAVSSGRNGKGSVVLFSSGNDNGSVSFPSTVASAISVGASSMCDQRKTPSSCDGENWWGSNYGTSLDLVAPGVKIYTTDISGSAGYSSGNYTANFNGTSSACPNAAGVVALILSANPNLTQQEAREILESNVDKVSGYSYTTTSGQPNGTWNNQVGYGRINAKKAVVEAVSTVWIGVPQIIVELDPLGTNYVAVHMKGANGTNINHQGITATTWQTISSSGGCTASFGGSGFDGLGHGNCNTWSVYAKITATNSYGTTTIYRTITPPAPGPCDKNYRIATIAKDNYEIQKIIEPCDRTSKNMQSESLPINKKTSITVFDFYGTKVLESNNSHLDVSHLKNGSMYIIKANINNEEMVTMKIIK</sequence>
<dbReference type="EMBL" id="VEVQ02000002">
    <property type="protein sequence ID" value="NHN24852.1"/>
    <property type="molecule type" value="Genomic_DNA"/>
</dbReference>
<dbReference type="InterPro" id="IPR022398">
    <property type="entry name" value="Peptidase_S8_His-AS"/>
</dbReference>